<accession>A0ABY7U073</accession>
<protein>
    <recommendedName>
        <fullName evidence="3">Bacteriophage CI repressor helix-turn-helix domain-containing protein</fullName>
    </recommendedName>
</protein>
<dbReference type="RefSeq" id="WP_273619198.1">
    <property type="nucleotide sequence ID" value="NZ_CP117417.1"/>
</dbReference>
<gene>
    <name evidence="1" type="ORF">PQ457_08050</name>
</gene>
<proteinExistence type="predicted"/>
<organism evidence="1 2">
    <name type="scientific">Novosphingobium humi</name>
    <dbReference type="NCBI Taxonomy" id="2282397"/>
    <lineage>
        <taxon>Bacteria</taxon>
        <taxon>Pseudomonadati</taxon>
        <taxon>Pseudomonadota</taxon>
        <taxon>Alphaproteobacteria</taxon>
        <taxon>Sphingomonadales</taxon>
        <taxon>Sphingomonadaceae</taxon>
        <taxon>Novosphingobium</taxon>
    </lineage>
</organism>
<dbReference type="Proteomes" id="UP001218231">
    <property type="component" value="Chromosome"/>
</dbReference>
<dbReference type="EMBL" id="CP117417">
    <property type="protein sequence ID" value="WCT78898.1"/>
    <property type="molecule type" value="Genomic_DNA"/>
</dbReference>
<sequence length="147" mass="15869">MADRCKATQHSIDRQGDMFRLAERDHGLTLTVLSRRTEIPAPTLKTWRDGTVMPAWALFKLGGEGGIHDDLLSMIGEPFRRAVVSEDAAQEGLIDDLAESAARFTQAAALARHPNGPGGTAIVPQERAALIDIARDMRAVAAKVIGE</sequence>
<evidence type="ECO:0000313" key="2">
    <source>
        <dbReference type="Proteomes" id="UP001218231"/>
    </source>
</evidence>
<keyword evidence="2" id="KW-1185">Reference proteome</keyword>
<reference evidence="1 2" key="1">
    <citation type="submission" date="2023-02" db="EMBL/GenBank/DDBJ databases">
        <title>Genome sequence of Novosphingobium humi KACC 19094.</title>
        <authorList>
            <person name="Kim S."/>
            <person name="Heo J."/>
            <person name="Kwon S.-W."/>
        </authorList>
    </citation>
    <scope>NUCLEOTIDE SEQUENCE [LARGE SCALE GENOMIC DNA]</scope>
    <source>
        <strain evidence="1 2">KACC 19094</strain>
    </source>
</reference>
<name>A0ABY7U073_9SPHN</name>
<evidence type="ECO:0000313" key="1">
    <source>
        <dbReference type="EMBL" id="WCT78898.1"/>
    </source>
</evidence>
<evidence type="ECO:0008006" key="3">
    <source>
        <dbReference type="Google" id="ProtNLM"/>
    </source>
</evidence>